<name>A0A2G2Z0E6_CAPAN</name>
<dbReference type="Proteomes" id="UP000222542">
    <property type="component" value="Unassembled WGS sequence"/>
</dbReference>
<reference evidence="1 2" key="1">
    <citation type="journal article" date="2014" name="Nat. Genet.">
        <title>Genome sequence of the hot pepper provides insights into the evolution of pungency in Capsicum species.</title>
        <authorList>
            <person name="Kim S."/>
            <person name="Park M."/>
            <person name="Yeom S.I."/>
            <person name="Kim Y.M."/>
            <person name="Lee J.M."/>
            <person name="Lee H.A."/>
            <person name="Seo E."/>
            <person name="Choi J."/>
            <person name="Cheong K."/>
            <person name="Kim K.T."/>
            <person name="Jung K."/>
            <person name="Lee G.W."/>
            <person name="Oh S.K."/>
            <person name="Bae C."/>
            <person name="Kim S.B."/>
            <person name="Lee H.Y."/>
            <person name="Kim S.Y."/>
            <person name="Kim M.S."/>
            <person name="Kang B.C."/>
            <person name="Jo Y.D."/>
            <person name="Yang H.B."/>
            <person name="Jeong H.J."/>
            <person name="Kang W.H."/>
            <person name="Kwon J.K."/>
            <person name="Shin C."/>
            <person name="Lim J.Y."/>
            <person name="Park J.H."/>
            <person name="Huh J.H."/>
            <person name="Kim J.S."/>
            <person name="Kim B.D."/>
            <person name="Cohen O."/>
            <person name="Paran I."/>
            <person name="Suh M.C."/>
            <person name="Lee S.B."/>
            <person name="Kim Y.K."/>
            <person name="Shin Y."/>
            <person name="Noh S.J."/>
            <person name="Park J."/>
            <person name="Seo Y.S."/>
            <person name="Kwon S.Y."/>
            <person name="Kim H.A."/>
            <person name="Park J.M."/>
            <person name="Kim H.J."/>
            <person name="Choi S.B."/>
            <person name="Bosland P.W."/>
            <person name="Reeves G."/>
            <person name="Jo S.H."/>
            <person name="Lee B.W."/>
            <person name="Cho H.T."/>
            <person name="Choi H.S."/>
            <person name="Lee M.S."/>
            <person name="Yu Y."/>
            <person name="Do Choi Y."/>
            <person name="Park B.S."/>
            <person name="van Deynze A."/>
            <person name="Ashrafi H."/>
            <person name="Hill T."/>
            <person name="Kim W.T."/>
            <person name="Pai H.S."/>
            <person name="Ahn H.K."/>
            <person name="Yeam I."/>
            <person name="Giovannoni J.J."/>
            <person name="Rose J.K."/>
            <person name="Sorensen I."/>
            <person name="Lee S.J."/>
            <person name="Kim R.W."/>
            <person name="Choi I.Y."/>
            <person name="Choi B.S."/>
            <person name="Lim J.S."/>
            <person name="Lee Y.H."/>
            <person name="Choi D."/>
        </authorList>
    </citation>
    <scope>NUCLEOTIDE SEQUENCE [LARGE SCALE GENOMIC DNA]</scope>
    <source>
        <strain evidence="2">cv. CM334</strain>
    </source>
</reference>
<proteinExistence type="predicted"/>
<dbReference type="EMBL" id="AYRZ02000007">
    <property type="protein sequence ID" value="PHT75444.1"/>
    <property type="molecule type" value="Genomic_DNA"/>
</dbReference>
<accession>A0A2G2Z0E6</accession>
<evidence type="ECO:0000313" key="1">
    <source>
        <dbReference type="EMBL" id="PHT75444.1"/>
    </source>
</evidence>
<protein>
    <submittedName>
        <fullName evidence="1">Uncharacterized protein</fullName>
    </submittedName>
</protein>
<reference evidence="1 2" key="2">
    <citation type="journal article" date="2017" name="Genome Biol.">
        <title>New reference genome sequences of hot pepper reveal the massive evolution of plant disease-resistance genes by retroduplication.</title>
        <authorList>
            <person name="Kim S."/>
            <person name="Park J."/>
            <person name="Yeom S.I."/>
            <person name="Kim Y.M."/>
            <person name="Seo E."/>
            <person name="Kim K.T."/>
            <person name="Kim M.S."/>
            <person name="Lee J.M."/>
            <person name="Cheong K."/>
            <person name="Shin H.S."/>
            <person name="Kim S.B."/>
            <person name="Han K."/>
            <person name="Lee J."/>
            <person name="Park M."/>
            <person name="Lee H.A."/>
            <person name="Lee H.Y."/>
            <person name="Lee Y."/>
            <person name="Oh S."/>
            <person name="Lee J.H."/>
            <person name="Choi E."/>
            <person name="Choi E."/>
            <person name="Lee S.E."/>
            <person name="Jeon J."/>
            <person name="Kim H."/>
            <person name="Choi G."/>
            <person name="Song H."/>
            <person name="Lee J."/>
            <person name="Lee S.C."/>
            <person name="Kwon J.K."/>
            <person name="Lee H.Y."/>
            <person name="Koo N."/>
            <person name="Hong Y."/>
            <person name="Kim R.W."/>
            <person name="Kang W.H."/>
            <person name="Huh J.H."/>
            <person name="Kang B.C."/>
            <person name="Yang T.J."/>
            <person name="Lee Y.H."/>
            <person name="Bennetzen J.L."/>
            <person name="Choi D."/>
        </authorList>
    </citation>
    <scope>NUCLEOTIDE SEQUENCE [LARGE SCALE GENOMIC DNA]</scope>
    <source>
        <strain evidence="2">cv. CM334</strain>
    </source>
</reference>
<gene>
    <name evidence="1" type="ORF">T459_18966</name>
</gene>
<dbReference type="AlphaFoldDB" id="A0A2G2Z0E6"/>
<organism evidence="1 2">
    <name type="scientific">Capsicum annuum</name>
    <name type="common">Capsicum pepper</name>
    <dbReference type="NCBI Taxonomy" id="4072"/>
    <lineage>
        <taxon>Eukaryota</taxon>
        <taxon>Viridiplantae</taxon>
        <taxon>Streptophyta</taxon>
        <taxon>Embryophyta</taxon>
        <taxon>Tracheophyta</taxon>
        <taxon>Spermatophyta</taxon>
        <taxon>Magnoliopsida</taxon>
        <taxon>eudicotyledons</taxon>
        <taxon>Gunneridae</taxon>
        <taxon>Pentapetalae</taxon>
        <taxon>asterids</taxon>
        <taxon>lamiids</taxon>
        <taxon>Solanales</taxon>
        <taxon>Solanaceae</taxon>
        <taxon>Solanoideae</taxon>
        <taxon>Capsiceae</taxon>
        <taxon>Capsicum</taxon>
    </lineage>
</organism>
<evidence type="ECO:0000313" key="2">
    <source>
        <dbReference type="Proteomes" id="UP000222542"/>
    </source>
</evidence>
<keyword evidence="2" id="KW-1185">Reference proteome</keyword>
<sequence length="95" mass="10342">MGDMVENGIKAGRIVSFGTLEATNQAIQKGSRSVGGKKYEKDSSTIVVGQQARSRFEYCRALKREIEKTTQDKSIIVQNVDRGGSSSHTDMQTSG</sequence>
<comment type="caution">
    <text evidence="1">The sequence shown here is derived from an EMBL/GenBank/DDBJ whole genome shotgun (WGS) entry which is preliminary data.</text>
</comment>
<dbReference type="Gramene" id="PHT75444">
    <property type="protein sequence ID" value="PHT75444"/>
    <property type="gene ID" value="T459_18966"/>
</dbReference>